<dbReference type="CDD" id="cd00616">
    <property type="entry name" value="AHBA_syn"/>
    <property type="match status" value="1"/>
</dbReference>
<accession>A0A1F7IBF0</accession>
<dbReference type="InterPro" id="IPR012749">
    <property type="entry name" value="WecE-like"/>
</dbReference>
<feature type="modified residue" description="N6-(pyridoxal phosphate)lysine" evidence="2">
    <location>
        <position position="184"/>
    </location>
</feature>
<dbReference type="AlphaFoldDB" id="A0A1F7IBF0"/>
<evidence type="ECO:0000256" key="3">
    <source>
        <dbReference type="RuleBase" id="RU004508"/>
    </source>
</evidence>
<dbReference type="InterPro" id="IPR015421">
    <property type="entry name" value="PyrdxlP-dep_Trfase_major"/>
</dbReference>
<dbReference type="Proteomes" id="UP000177698">
    <property type="component" value="Unassembled WGS sequence"/>
</dbReference>
<dbReference type="STRING" id="1802056.A2954_00095"/>
<dbReference type="PANTHER" id="PTHR30244:SF34">
    <property type="entry name" value="DTDP-4-AMINO-4,6-DIDEOXYGALACTOSE TRANSAMINASE"/>
    <property type="match status" value="1"/>
</dbReference>
<evidence type="ECO:0000256" key="1">
    <source>
        <dbReference type="PIRSR" id="PIRSR000390-1"/>
    </source>
</evidence>
<dbReference type="Gene3D" id="3.40.640.10">
    <property type="entry name" value="Type I PLP-dependent aspartate aminotransferase-like (Major domain)"/>
    <property type="match status" value="1"/>
</dbReference>
<dbReference type="PANTHER" id="PTHR30244">
    <property type="entry name" value="TRANSAMINASE"/>
    <property type="match status" value="1"/>
</dbReference>
<organism evidence="4 5">
    <name type="scientific">Candidatus Roizmanbacteria bacterium RIFCSPLOWO2_01_FULL_37_12</name>
    <dbReference type="NCBI Taxonomy" id="1802056"/>
    <lineage>
        <taxon>Bacteria</taxon>
        <taxon>Candidatus Roizmaniibacteriota</taxon>
    </lineage>
</organism>
<name>A0A1F7IBF0_9BACT</name>
<dbReference type="Gene3D" id="3.90.1150.10">
    <property type="entry name" value="Aspartate Aminotransferase, domain 1"/>
    <property type="match status" value="1"/>
</dbReference>
<dbReference type="PIRSF" id="PIRSF000390">
    <property type="entry name" value="PLP_StrS"/>
    <property type="match status" value="1"/>
</dbReference>
<gene>
    <name evidence="4" type="ORF">A2954_00095</name>
</gene>
<protein>
    <submittedName>
        <fullName evidence="4">dTDP-4-amino-4,6-dideoxygalactose transaminase</fullName>
    </submittedName>
</protein>
<comment type="caution">
    <text evidence="4">The sequence shown here is derived from an EMBL/GenBank/DDBJ whole genome shotgun (WGS) entry which is preliminary data.</text>
</comment>
<feature type="active site" description="Proton acceptor" evidence="1">
    <location>
        <position position="184"/>
    </location>
</feature>
<evidence type="ECO:0000313" key="5">
    <source>
        <dbReference type="Proteomes" id="UP000177698"/>
    </source>
</evidence>
<dbReference type="NCBIfam" id="NF008687">
    <property type="entry name" value="PRK11706.1"/>
    <property type="match status" value="1"/>
</dbReference>
<reference evidence="4 5" key="1">
    <citation type="journal article" date="2016" name="Nat. Commun.">
        <title>Thousands of microbial genomes shed light on interconnected biogeochemical processes in an aquifer system.</title>
        <authorList>
            <person name="Anantharaman K."/>
            <person name="Brown C.T."/>
            <person name="Hug L.A."/>
            <person name="Sharon I."/>
            <person name="Castelle C.J."/>
            <person name="Probst A.J."/>
            <person name="Thomas B.C."/>
            <person name="Singh A."/>
            <person name="Wilkins M.J."/>
            <person name="Karaoz U."/>
            <person name="Brodie E.L."/>
            <person name="Williams K.H."/>
            <person name="Hubbard S.S."/>
            <person name="Banfield J.F."/>
        </authorList>
    </citation>
    <scope>NUCLEOTIDE SEQUENCE [LARGE SCALE GENOMIC DNA]</scope>
</reference>
<dbReference type="InterPro" id="IPR000653">
    <property type="entry name" value="DegT/StrS_aminotransferase"/>
</dbReference>
<dbReference type="GO" id="GO:0019180">
    <property type="term" value="F:dTDP-4-amino-4,6-dideoxygalactose transaminase activity"/>
    <property type="evidence" value="ECO:0007669"/>
    <property type="project" value="TreeGrafter"/>
</dbReference>
<proteinExistence type="inferred from homology"/>
<evidence type="ECO:0000256" key="2">
    <source>
        <dbReference type="PIRSR" id="PIRSR000390-2"/>
    </source>
</evidence>
<dbReference type="GO" id="GO:0000271">
    <property type="term" value="P:polysaccharide biosynthetic process"/>
    <property type="evidence" value="ECO:0007669"/>
    <property type="project" value="TreeGrafter"/>
</dbReference>
<evidence type="ECO:0000313" key="4">
    <source>
        <dbReference type="EMBL" id="OGK40684.1"/>
    </source>
</evidence>
<dbReference type="SUPFAM" id="SSF53383">
    <property type="entry name" value="PLP-dependent transferases"/>
    <property type="match status" value="1"/>
</dbReference>
<dbReference type="InterPro" id="IPR015422">
    <property type="entry name" value="PyrdxlP-dep_Trfase_small"/>
</dbReference>
<comment type="similarity">
    <text evidence="3">Belongs to the DegT/DnrJ/EryC1 family.</text>
</comment>
<dbReference type="EMBL" id="MGAG01000020">
    <property type="protein sequence ID" value="OGK40684.1"/>
    <property type="molecule type" value="Genomic_DNA"/>
</dbReference>
<dbReference type="Pfam" id="PF01041">
    <property type="entry name" value="DegT_DnrJ_EryC1"/>
    <property type="match status" value="1"/>
</dbReference>
<dbReference type="InterPro" id="IPR015424">
    <property type="entry name" value="PyrdxlP-dep_Trfase"/>
</dbReference>
<keyword evidence="2 3" id="KW-0663">Pyridoxal phosphate</keyword>
<dbReference type="GO" id="GO:0030170">
    <property type="term" value="F:pyridoxal phosphate binding"/>
    <property type="evidence" value="ECO:0007669"/>
    <property type="project" value="TreeGrafter"/>
</dbReference>
<sequence>MNVQFHKPYFSGNELKYITDIFKRGLSITGDGYYTAKATEWLEKKLAINKVLLTTSCTSALEMAVRILKLNPGDEVILPSFTFTSTANAVLLNSGLKIRFADIQTDTLNIEPDDIAAKINKKTKALIIMHYAGVSCDMDRILKIAKDNKLGIIEDAAQAIGAKYKDKFLGTLGDFGCFSFHETKNITSGEGGALCINIKNLNLQEEAEVMREKGTNRTKFIRGEIEKYTWVNTGSSYLPSDLLAAVLFAQLENMDKIQSRRMRIYDFYKKNLSRFEKKGYVKLPVIPEYAKHNAHTFFLLFNKKTERNFVLSFLKQNGVDARFHYIPLHLSPMGKKLGYKLGDLPLTEKMSETLLRLPLYAGMKGEEVKYVINIMEKMFRDLF</sequence>
<dbReference type="NCBIfam" id="TIGR02379">
    <property type="entry name" value="ECA_wecE"/>
    <property type="match status" value="1"/>
</dbReference>